<dbReference type="Proteomes" id="UP001179647">
    <property type="component" value="Chromosome"/>
</dbReference>
<accession>A0AAF0I9Q4</accession>
<dbReference type="AlphaFoldDB" id="A0AAF0I9Q4"/>
<evidence type="ECO:0000313" key="2">
    <source>
        <dbReference type="EMBL" id="WEG73637.1"/>
    </source>
</evidence>
<dbReference type="RefSeq" id="WP_275469437.1">
    <property type="nucleotide sequence ID" value="NZ_CP110232.1"/>
</dbReference>
<dbReference type="EMBL" id="CP110232">
    <property type="protein sequence ID" value="WEG73637.1"/>
    <property type="molecule type" value="Genomic_DNA"/>
</dbReference>
<reference evidence="2" key="1">
    <citation type="submission" date="2022-10" db="EMBL/GenBank/DDBJ databases">
        <title>Vagococcus sp. isolated from poultry meat.</title>
        <authorList>
            <person name="Johansson P."/>
            <person name="Bjorkroth J."/>
        </authorList>
    </citation>
    <scope>NUCLEOTIDE SEQUENCE</scope>
    <source>
        <strain evidence="2">STAA11</strain>
    </source>
</reference>
<dbReference type="Gene3D" id="1.10.10.10">
    <property type="entry name" value="Winged helix-like DNA-binding domain superfamily/Winged helix DNA-binding domain"/>
    <property type="match status" value="1"/>
</dbReference>
<feature type="domain" description="Mga helix-turn-helix" evidence="1">
    <location>
        <begin position="83"/>
        <end position="161"/>
    </location>
</feature>
<dbReference type="InterPro" id="IPR036388">
    <property type="entry name" value="WH-like_DNA-bd_sf"/>
</dbReference>
<protein>
    <submittedName>
        <fullName evidence="2">Helix-turn-helix domain-containing protein</fullName>
    </submittedName>
</protein>
<name>A0AAF0I9Q4_9ENTE</name>
<dbReference type="KEGG" id="vie:OL234_01645"/>
<sequence length="479" mass="56604">MKTNEYNQLNLLAYLADNKKHAYHTIGKELNVTKDTLHRYVNNLNYDLNTTQEDTIYYISIKKQQIFLNKHPDYSVYDLMARLIQKYSCLSPIYQILSEMLYQQSQSTLQLLNKLNLSHSYFNKLIKKINNFLKPYYIRLSQKNHMIHWEGNQIKLFFIQYLLWSYLFLVDPKMMAPRFIQSPLNFVSLDNYPFIEHPHIKLKLLQHTAYNYFAKNDHIVCDSALYKSLSNILFSEHNLLIPNQKKRLWLPESDKFLNLMIHLIAPYLISNQKREIIGKKFMELEHPSIQAYKNRITTLLALKSVPQDTTYHEIAYLLCLQQLSLEMVGTNFQHFFQLTILPDPFKLSNNQNLNPNLAILLEKDCSYYPINNLTYLARMTCPNHVIKLNIKIELSTQLPYETLFKKTITTLFNENTIKFISSDTLADIIITDQVDLTQSTEPYFFMPDLFDPLALESLFLKITVLYLSKDNNTQNKKKK</sequence>
<keyword evidence="3" id="KW-1185">Reference proteome</keyword>
<dbReference type="Pfam" id="PF05043">
    <property type="entry name" value="Mga"/>
    <property type="match status" value="1"/>
</dbReference>
<evidence type="ECO:0000313" key="3">
    <source>
        <dbReference type="Proteomes" id="UP001179647"/>
    </source>
</evidence>
<gene>
    <name evidence="2" type="ORF">OL234_01645</name>
</gene>
<proteinExistence type="predicted"/>
<evidence type="ECO:0000259" key="1">
    <source>
        <dbReference type="Pfam" id="PF05043"/>
    </source>
</evidence>
<organism evidence="2 3">
    <name type="scientific">Vagococcus intermedius</name>
    <dbReference type="NCBI Taxonomy" id="2991418"/>
    <lineage>
        <taxon>Bacteria</taxon>
        <taxon>Bacillati</taxon>
        <taxon>Bacillota</taxon>
        <taxon>Bacilli</taxon>
        <taxon>Lactobacillales</taxon>
        <taxon>Enterococcaceae</taxon>
        <taxon>Vagococcus</taxon>
    </lineage>
</organism>
<dbReference type="InterPro" id="IPR007737">
    <property type="entry name" value="Mga_HTH"/>
</dbReference>